<dbReference type="GO" id="GO:0046872">
    <property type="term" value="F:metal ion binding"/>
    <property type="evidence" value="ECO:0007669"/>
    <property type="project" value="UniProtKB-KW"/>
</dbReference>
<keyword evidence="3" id="KW-0378">Hydrolase</keyword>
<dbReference type="Pfam" id="PF14864">
    <property type="entry name" value="Alkyl_sulf_C"/>
    <property type="match status" value="1"/>
</dbReference>
<dbReference type="InterPro" id="IPR029229">
    <property type="entry name" value="Alkyl_sulf_C"/>
</dbReference>
<proteinExistence type="inferred from homology"/>
<evidence type="ECO:0000256" key="9">
    <source>
        <dbReference type="SAM" id="SignalP"/>
    </source>
</evidence>
<dbReference type="InterPro" id="IPR029228">
    <property type="entry name" value="Alkyl_sulf_dimr"/>
</dbReference>
<dbReference type="Gene3D" id="3.60.15.30">
    <property type="entry name" value="Metallo-beta-lactamase domain"/>
    <property type="match status" value="1"/>
</dbReference>
<dbReference type="CDD" id="cd07710">
    <property type="entry name" value="arylsulfatase_Sdsa1-like_MBL-fold"/>
    <property type="match status" value="1"/>
</dbReference>
<dbReference type="GO" id="GO:0030288">
    <property type="term" value="C:outer membrane-bounded periplasmic space"/>
    <property type="evidence" value="ECO:0007669"/>
    <property type="project" value="TreeGrafter"/>
</dbReference>
<gene>
    <name evidence="11" type="ORF">BUE93_07560</name>
</gene>
<dbReference type="GO" id="GO:0046983">
    <property type="term" value="F:protein dimerization activity"/>
    <property type="evidence" value="ECO:0007669"/>
    <property type="project" value="InterPro"/>
</dbReference>
<dbReference type="GO" id="GO:0018741">
    <property type="term" value="F:linear primary-alkylsulfatase activity"/>
    <property type="evidence" value="ECO:0007669"/>
    <property type="project" value="UniProtKB-EC"/>
</dbReference>
<dbReference type="InterPro" id="IPR001279">
    <property type="entry name" value="Metallo-B-lactamas"/>
</dbReference>
<comment type="cofactor">
    <cofactor evidence="1">
        <name>Zn(2+)</name>
        <dbReference type="ChEBI" id="CHEBI:29105"/>
    </cofactor>
</comment>
<comment type="caution">
    <text evidence="11">The sequence shown here is derived from an EMBL/GenBank/DDBJ whole genome shotgun (WGS) entry which is preliminary data.</text>
</comment>
<evidence type="ECO:0000313" key="11">
    <source>
        <dbReference type="EMBL" id="PRP71314.1"/>
    </source>
</evidence>
<evidence type="ECO:0000256" key="2">
    <source>
        <dbReference type="ARBA" id="ARBA00022723"/>
    </source>
</evidence>
<dbReference type="InterPro" id="IPR052195">
    <property type="entry name" value="Bact_Alkyl/Aryl-Sulfatase"/>
</dbReference>
<dbReference type="SUPFAM" id="SSF55718">
    <property type="entry name" value="SCP-like"/>
    <property type="match status" value="1"/>
</dbReference>
<dbReference type="GO" id="GO:0018909">
    <property type="term" value="P:dodecyl sulfate metabolic process"/>
    <property type="evidence" value="ECO:0007669"/>
    <property type="project" value="InterPro"/>
</dbReference>
<reference evidence="11 12" key="1">
    <citation type="submission" date="2017-01" db="EMBL/GenBank/DDBJ databases">
        <title>New insights into the genetic diversity of Chromobacterium isolated from tropical freshwater lake.</title>
        <authorList>
            <person name="Santos A.B."/>
            <person name="Nascimento A.M."/>
            <person name="Da Silva P.C."/>
        </authorList>
    </citation>
    <scope>NUCLEOTIDE SEQUENCE [LARGE SCALE GENOMIC DNA]</scope>
    <source>
        <strain evidence="11 12">56AF</strain>
    </source>
</reference>
<comment type="similarity">
    <text evidence="5">Belongs to the metallo-beta-lactamase superfamily. Type III sulfatase family.</text>
</comment>
<protein>
    <recommendedName>
        <fullName evidence="7">Linear primary-alkylsulfatase</fullName>
        <ecNumber evidence="6">3.1.6.21</ecNumber>
    </recommendedName>
    <alternativeName>
        <fullName evidence="8">Type III linear primary-alkylsulfatase</fullName>
    </alternativeName>
</protein>
<accession>A0A2S9X6G7</accession>
<dbReference type="FunFam" id="1.25.40.880:FF:000001">
    <property type="entry name" value="SDS hydrolase SdsA1"/>
    <property type="match status" value="1"/>
</dbReference>
<dbReference type="PANTHER" id="PTHR43223">
    <property type="entry name" value="ALKYL/ARYL-SULFATASE"/>
    <property type="match status" value="1"/>
</dbReference>
<dbReference type="InterPro" id="IPR036866">
    <property type="entry name" value="RibonucZ/Hydroxyglut_hydro"/>
</dbReference>
<dbReference type="InterPro" id="IPR038536">
    <property type="entry name" value="Alkyl/aryl-sulf_dimr_sf"/>
</dbReference>
<dbReference type="Gene3D" id="3.30.1050.10">
    <property type="entry name" value="SCP2 sterol-binding domain"/>
    <property type="match status" value="1"/>
</dbReference>
<dbReference type="EC" id="3.1.6.21" evidence="6"/>
<evidence type="ECO:0000256" key="4">
    <source>
        <dbReference type="ARBA" id="ARBA00022833"/>
    </source>
</evidence>
<dbReference type="InterPro" id="IPR036527">
    <property type="entry name" value="SCP2_sterol-bd_dom_sf"/>
</dbReference>
<dbReference type="AlphaFoldDB" id="A0A2S9X6G7"/>
<dbReference type="Pfam" id="PF14863">
    <property type="entry name" value="Alkyl_sulf_dimr"/>
    <property type="match status" value="1"/>
</dbReference>
<evidence type="ECO:0000256" key="6">
    <source>
        <dbReference type="ARBA" id="ARBA00066568"/>
    </source>
</evidence>
<feature type="chain" id="PRO_5015486181" description="Linear primary-alkylsulfatase" evidence="9">
    <location>
        <begin position="23"/>
        <end position="655"/>
    </location>
</feature>
<evidence type="ECO:0000313" key="12">
    <source>
        <dbReference type="Proteomes" id="UP000239469"/>
    </source>
</evidence>
<name>A0A2S9X6G7_9NEIS</name>
<dbReference type="InterPro" id="IPR044097">
    <property type="entry name" value="Bds1/SdsA1_MBL-fold"/>
</dbReference>
<keyword evidence="9" id="KW-0732">Signal</keyword>
<sequence>MKKRKQVCLALLSISMMGVAVADVMPKPATEFTVEANRKVLAELPFHDTRDFADARRGFIARPDFMQIKDEKGNVVWDMESYKRFISSNKSAPDTVNPSLWRNAQLNMEYGLYKVADHIYQIRGFDLSNATFIEGKTGWIVFDTLLSQETGKAALDFINKTLGERPVVAVVYSHPHADHYGGVRGMVSEADVLSGKVPIIAPEHFSEHAIKENVIAGNAMSRRAVYMYGAMLERGERGSVNAGLGQTISSGQVSLLLPTHEIKQSIEEMEIDGVKMVFQLTPGTEAPAEMNTWFPQFKALWMAENVTNTMHNLLTLRGAEVRDPIKWSDGLNTTIETWGDQVQVRFQSHHWPSWGNASIVDGLKKQRDLYKYIHDQSVRMLNQGMTGEEISETIKLPPSLSNYWPNRGYYGTLRHNSRAVYQRYMGWYDGNPSSLNNEPPEMIAPKYVQYMGGEDAVLEKAAASYQKGDYRWVAEVLKHVVFANPKNQPAKELLADAYEQLGYQAESGPWRSIYLQGASELRKGLPTGSATKSSSPDTIREMTPDMLFDYLAVRLLPEKAEGRTLSLNVHFPDIGIHRGLNLENSVLNHSRKLNSKADADITLSKATLNAILLREITLEEAIAQRKIRITGEQQALPQLISMMDAFRFWFPIVTP</sequence>
<dbReference type="PANTHER" id="PTHR43223:SF1">
    <property type="entry name" value="ALKYL_ARYL-SULFATASE BDS1"/>
    <property type="match status" value="1"/>
</dbReference>
<keyword evidence="2" id="KW-0479">Metal-binding</keyword>
<feature type="domain" description="Metallo-beta-lactamase" evidence="10">
    <location>
        <begin position="127"/>
        <end position="350"/>
    </location>
</feature>
<evidence type="ECO:0000256" key="3">
    <source>
        <dbReference type="ARBA" id="ARBA00022801"/>
    </source>
</evidence>
<dbReference type="SMART" id="SM00849">
    <property type="entry name" value="Lactamase_B"/>
    <property type="match status" value="1"/>
</dbReference>
<evidence type="ECO:0000256" key="8">
    <source>
        <dbReference type="ARBA" id="ARBA00075789"/>
    </source>
</evidence>
<dbReference type="SUPFAM" id="SSF56281">
    <property type="entry name" value="Metallo-hydrolase/oxidoreductase"/>
    <property type="match status" value="1"/>
</dbReference>
<dbReference type="Pfam" id="PF00753">
    <property type="entry name" value="Lactamase_B"/>
    <property type="match status" value="1"/>
</dbReference>
<evidence type="ECO:0000256" key="1">
    <source>
        <dbReference type="ARBA" id="ARBA00001947"/>
    </source>
</evidence>
<organism evidence="11 12">
    <name type="scientific">Chromobacterium amazonense</name>
    <dbReference type="NCBI Taxonomy" id="1382803"/>
    <lineage>
        <taxon>Bacteria</taxon>
        <taxon>Pseudomonadati</taxon>
        <taxon>Pseudomonadota</taxon>
        <taxon>Betaproteobacteria</taxon>
        <taxon>Neisseriales</taxon>
        <taxon>Chromobacteriaceae</taxon>
        <taxon>Chromobacterium</taxon>
    </lineage>
</organism>
<dbReference type="EMBL" id="MTBD01000015">
    <property type="protein sequence ID" value="PRP71314.1"/>
    <property type="molecule type" value="Genomic_DNA"/>
</dbReference>
<dbReference type="Gene3D" id="1.25.40.880">
    <property type="entry name" value="Alkyl sulfatase, dimerisation domain"/>
    <property type="match status" value="1"/>
</dbReference>
<evidence type="ECO:0000256" key="7">
    <source>
        <dbReference type="ARBA" id="ARBA00068034"/>
    </source>
</evidence>
<keyword evidence="4" id="KW-0862">Zinc</keyword>
<evidence type="ECO:0000256" key="5">
    <source>
        <dbReference type="ARBA" id="ARBA00033751"/>
    </source>
</evidence>
<evidence type="ECO:0000259" key="10">
    <source>
        <dbReference type="SMART" id="SM00849"/>
    </source>
</evidence>
<dbReference type="Proteomes" id="UP000239469">
    <property type="component" value="Unassembled WGS sequence"/>
</dbReference>
<dbReference type="FunFam" id="3.60.15.30:FF:000001">
    <property type="entry name" value="Alkyl/aryl-sulfatase BDS1"/>
    <property type="match status" value="1"/>
</dbReference>
<feature type="signal peptide" evidence="9">
    <location>
        <begin position="1"/>
        <end position="22"/>
    </location>
</feature>